<comment type="caution">
    <text evidence="1">The sequence shown here is derived from an EMBL/GenBank/DDBJ whole genome shotgun (WGS) entry which is preliminary data.</text>
</comment>
<proteinExistence type="predicted"/>
<evidence type="ECO:0000313" key="1">
    <source>
        <dbReference type="EMBL" id="MEU7293036.1"/>
    </source>
</evidence>
<sequence>MNATFRRGTALVIVGETGSRLAGRPCGGEDSEVALGFAEGGADELGDVRVDPGAAVELPFVGQDRGDETEAGLGGRGVEVRDMGLVPMEVPLVNDEAPVHDQ</sequence>
<dbReference type="Proteomes" id="UP001551210">
    <property type="component" value="Unassembled WGS sequence"/>
</dbReference>
<evidence type="ECO:0000313" key="2">
    <source>
        <dbReference type="Proteomes" id="UP001551210"/>
    </source>
</evidence>
<dbReference type="EMBL" id="JBEZAM010000006">
    <property type="protein sequence ID" value="MEU7293036.1"/>
    <property type="molecule type" value="Genomic_DNA"/>
</dbReference>
<organism evidence="1 2">
    <name type="scientific">Streptomyces exfoliatus</name>
    <name type="common">Streptomyces hydrogenans</name>
    <dbReference type="NCBI Taxonomy" id="1905"/>
    <lineage>
        <taxon>Bacteria</taxon>
        <taxon>Bacillati</taxon>
        <taxon>Actinomycetota</taxon>
        <taxon>Actinomycetes</taxon>
        <taxon>Kitasatosporales</taxon>
        <taxon>Streptomycetaceae</taxon>
        <taxon>Streptomyces</taxon>
    </lineage>
</organism>
<accession>A0ABV3CSZ6</accession>
<reference evidence="1 2" key="1">
    <citation type="submission" date="2024-06" db="EMBL/GenBank/DDBJ databases">
        <title>The Natural Products Discovery Center: Release of the First 8490 Sequenced Strains for Exploring Actinobacteria Biosynthetic Diversity.</title>
        <authorList>
            <person name="Kalkreuter E."/>
            <person name="Kautsar S.A."/>
            <person name="Yang D."/>
            <person name="Bader C.D."/>
            <person name="Teijaro C.N."/>
            <person name="Fluegel L."/>
            <person name="Davis C.M."/>
            <person name="Simpson J.R."/>
            <person name="Lauterbach L."/>
            <person name="Steele A.D."/>
            <person name="Gui C."/>
            <person name="Meng S."/>
            <person name="Li G."/>
            <person name="Viehrig K."/>
            <person name="Ye F."/>
            <person name="Su P."/>
            <person name="Kiefer A.F."/>
            <person name="Nichols A."/>
            <person name="Cepeda A.J."/>
            <person name="Yan W."/>
            <person name="Fan B."/>
            <person name="Jiang Y."/>
            <person name="Adhikari A."/>
            <person name="Zheng C.-J."/>
            <person name="Schuster L."/>
            <person name="Cowan T.M."/>
            <person name="Smanski M.J."/>
            <person name="Chevrette M.G."/>
            <person name="De Carvalho L.P.S."/>
            <person name="Shen B."/>
        </authorList>
    </citation>
    <scope>NUCLEOTIDE SEQUENCE [LARGE SCALE GENOMIC DNA]</scope>
    <source>
        <strain evidence="1 2">NPDC045705</strain>
    </source>
</reference>
<dbReference type="RefSeq" id="WP_359205445.1">
    <property type="nucleotide sequence ID" value="NZ_JBEZAM010000006.1"/>
</dbReference>
<keyword evidence="2" id="KW-1185">Reference proteome</keyword>
<name>A0ABV3CSZ6_STREX</name>
<gene>
    <name evidence="1" type="ORF">AB0A76_07490</name>
</gene>
<protein>
    <submittedName>
        <fullName evidence="1">Uncharacterized protein</fullName>
    </submittedName>
</protein>